<dbReference type="InterPro" id="IPR039315">
    <property type="entry name" value="CheW"/>
</dbReference>
<gene>
    <name evidence="2" type="ORF">ACFQEY_03530</name>
</gene>
<name>A0ABD5UFS8_9EURY</name>
<dbReference type="PROSITE" id="PS50851">
    <property type="entry name" value="CHEW"/>
    <property type="match status" value="1"/>
</dbReference>
<dbReference type="Gene3D" id="2.30.30.40">
    <property type="entry name" value="SH3 Domains"/>
    <property type="match status" value="1"/>
</dbReference>
<dbReference type="Pfam" id="PF01584">
    <property type="entry name" value="CheW"/>
    <property type="match status" value="1"/>
</dbReference>
<comment type="caution">
    <text evidence="2">The sequence shown here is derived from an EMBL/GenBank/DDBJ whole genome shotgun (WGS) entry which is preliminary data.</text>
</comment>
<dbReference type="SMART" id="SM00260">
    <property type="entry name" value="CheW"/>
    <property type="match status" value="1"/>
</dbReference>
<dbReference type="AlphaFoldDB" id="A0ABD5UFS8"/>
<evidence type="ECO:0000313" key="3">
    <source>
        <dbReference type="Proteomes" id="UP001596333"/>
    </source>
</evidence>
<dbReference type="RefSeq" id="WP_379764839.1">
    <property type="nucleotide sequence ID" value="NZ_JBHSXI010000001.1"/>
</dbReference>
<proteinExistence type="predicted"/>
<sequence>MTEPLGQLLEFRLGGERYCIDIAYIDEIVNMDEIRSLPTAPEHVVGVTDLRGRTTTVIDPSVVLDVDYDSDRSHIVVLDTDELTESDGAVGWLVEDVRQVITASEDDLERTSTMDNTPVSGVITSDTEFIVQLDPCTIAT</sequence>
<dbReference type="EMBL" id="JBHSXI010000001">
    <property type="protein sequence ID" value="MFC6888129.1"/>
    <property type="molecule type" value="Genomic_DNA"/>
</dbReference>
<dbReference type="Proteomes" id="UP001596333">
    <property type="component" value="Unassembled WGS sequence"/>
</dbReference>
<dbReference type="InterPro" id="IPR002545">
    <property type="entry name" value="CheW-lke_dom"/>
</dbReference>
<evidence type="ECO:0000259" key="1">
    <source>
        <dbReference type="PROSITE" id="PS50851"/>
    </source>
</evidence>
<evidence type="ECO:0000313" key="2">
    <source>
        <dbReference type="EMBL" id="MFC6888129.1"/>
    </source>
</evidence>
<organism evidence="2 3">
    <name type="scientific">Halorubrum trueperi</name>
    <dbReference type="NCBI Taxonomy" id="2004704"/>
    <lineage>
        <taxon>Archaea</taxon>
        <taxon>Methanobacteriati</taxon>
        <taxon>Methanobacteriota</taxon>
        <taxon>Stenosarchaea group</taxon>
        <taxon>Halobacteria</taxon>
        <taxon>Halobacteriales</taxon>
        <taxon>Haloferacaceae</taxon>
        <taxon>Halorubrum</taxon>
    </lineage>
</organism>
<reference evidence="2 3" key="1">
    <citation type="journal article" date="2019" name="Int. J. Syst. Evol. Microbiol.">
        <title>The Global Catalogue of Microorganisms (GCM) 10K type strain sequencing project: providing services to taxonomists for standard genome sequencing and annotation.</title>
        <authorList>
            <consortium name="The Broad Institute Genomics Platform"/>
            <consortium name="The Broad Institute Genome Sequencing Center for Infectious Disease"/>
            <person name="Wu L."/>
            <person name="Ma J."/>
        </authorList>
    </citation>
    <scope>NUCLEOTIDE SEQUENCE [LARGE SCALE GENOMIC DNA]</scope>
    <source>
        <strain evidence="2 3">Y73</strain>
    </source>
</reference>
<dbReference type="PANTHER" id="PTHR22617:SF23">
    <property type="entry name" value="CHEMOTAXIS PROTEIN CHEW"/>
    <property type="match status" value="1"/>
</dbReference>
<protein>
    <submittedName>
        <fullName evidence="2">Chemotaxis protein CheW</fullName>
    </submittedName>
</protein>
<accession>A0ABD5UFS8</accession>
<dbReference type="InterPro" id="IPR036061">
    <property type="entry name" value="CheW-like_dom_sf"/>
</dbReference>
<feature type="domain" description="CheW-like" evidence="1">
    <location>
        <begin position="5"/>
        <end position="140"/>
    </location>
</feature>
<keyword evidence="3" id="KW-1185">Reference proteome</keyword>
<dbReference type="Gene3D" id="2.40.50.180">
    <property type="entry name" value="CheA-289, Domain 4"/>
    <property type="match status" value="1"/>
</dbReference>
<dbReference type="PANTHER" id="PTHR22617">
    <property type="entry name" value="CHEMOTAXIS SENSOR HISTIDINE KINASE-RELATED"/>
    <property type="match status" value="1"/>
</dbReference>
<dbReference type="SUPFAM" id="SSF50341">
    <property type="entry name" value="CheW-like"/>
    <property type="match status" value="1"/>
</dbReference>